<dbReference type="EMBL" id="KI284061">
    <property type="protein sequence ID" value="ESA13268.1"/>
    <property type="molecule type" value="Genomic_DNA"/>
</dbReference>
<gene>
    <name evidence="2" type="ORF">GLOINDRAFT_95970</name>
</gene>
<keyword evidence="1" id="KW-0812">Transmembrane</keyword>
<reference evidence="2" key="1">
    <citation type="submission" date="2013-07" db="EMBL/GenBank/DDBJ databases">
        <title>The genome of an arbuscular mycorrhizal fungus provides insights into the evolution of the oldest plant symbiosis.</title>
        <authorList>
            <consortium name="DOE Joint Genome Institute"/>
            <person name="Tisserant E."/>
            <person name="Malbreil M."/>
            <person name="Kuo A."/>
            <person name="Kohler A."/>
            <person name="Symeonidi A."/>
            <person name="Balestrini R."/>
            <person name="Charron P."/>
            <person name="Duensing N."/>
            <person name="Frei-dit-Frey N."/>
            <person name="Gianinazzi-Pearson V."/>
            <person name="Gilbert B."/>
            <person name="Handa Y."/>
            <person name="Hijri M."/>
            <person name="Kaul R."/>
            <person name="Kawaguchi M."/>
            <person name="Krajinski F."/>
            <person name="Lammers P."/>
            <person name="Lapierre D."/>
            <person name="Masclaux F.G."/>
            <person name="Murat C."/>
            <person name="Morin E."/>
            <person name="Ndikumana S."/>
            <person name="Pagni M."/>
            <person name="Petitpierre D."/>
            <person name="Requena N."/>
            <person name="Rosikiewicz P."/>
            <person name="Riley R."/>
            <person name="Saito K."/>
            <person name="San Clemente H."/>
            <person name="Shapiro H."/>
            <person name="van Tuinen D."/>
            <person name="Becard G."/>
            <person name="Bonfante P."/>
            <person name="Paszkowski U."/>
            <person name="Shachar-Hill Y."/>
            <person name="Young J.P."/>
            <person name="Sanders I.R."/>
            <person name="Henrissat B."/>
            <person name="Rensing S.A."/>
            <person name="Grigoriev I.V."/>
            <person name="Corradi N."/>
            <person name="Roux C."/>
            <person name="Martin F."/>
        </authorList>
    </citation>
    <scope>NUCLEOTIDE SEQUENCE</scope>
    <source>
        <strain evidence="2">DAOM 197198</strain>
    </source>
</reference>
<feature type="transmembrane region" description="Helical" evidence="1">
    <location>
        <begin position="94"/>
        <end position="118"/>
    </location>
</feature>
<keyword evidence="1" id="KW-0472">Membrane</keyword>
<proteinExistence type="predicted"/>
<sequence>MNDYFKKQNPSSFSFLNFLCFKLLYENERPSWKSKKEEFELYCRNLNLYLRDQVVNEDLREKWSELIESQVWYLFWDPSTACFTRDPKRILVQLALLVVPGIWLSNLIVVSLLGSYFIQHGQCQPYSFRNTRSSRTSRSKRPSKSTILRNKQKEKEELDNQILLQEVKDRYETLASESTYEIICRISEKMKSIDLAKLSFNNPLLSFILDLDRIDPIINDLIPKSLLEEASQYENVRNWKGFTTEFIKKEVWDRGRYQNKLKDDCSILEDTHIHEIMHNILYNTIKVSNGKIAIDWQLKQTTFQSRNIPDWIAQYRIGDFLYEFLYGEAASPPYQSTTVRTEGNRWKLIHFMSRSVRRAKEKLVSQFSNIADGDLMDDVRNIPRFGMLLYGTNLKILYYDKSKYRFGVITTLMNIQLPLHSQVDKNLVKNYLIGLVIFRRGILGAIEGMKKLSERCNNHMIAQQNNLYIICNDDDEKEDIYPSPQRMKRVKLNNAIY</sequence>
<dbReference type="HOGENOM" id="CLU_548764_0_0_1"/>
<name>U9U3U7_RHIID</name>
<evidence type="ECO:0000256" key="1">
    <source>
        <dbReference type="SAM" id="Phobius"/>
    </source>
</evidence>
<organism evidence="2">
    <name type="scientific">Rhizophagus irregularis (strain DAOM 181602 / DAOM 197198 / MUCL 43194)</name>
    <name type="common">Arbuscular mycorrhizal fungus</name>
    <name type="synonym">Glomus intraradices</name>
    <dbReference type="NCBI Taxonomy" id="747089"/>
    <lineage>
        <taxon>Eukaryota</taxon>
        <taxon>Fungi</taxon>
        <taxon>Fungi incertae sedis</taxon>
        <taxon>Mucoromycota</taxon>
        <taxon>Glomeromycotina</taxon>
        <taxon>Glomeromycetes</taxon>
        <taxon>Glomerales</taxon>
        <taxon>Glomeraceae</taxon>
        <taxon>Rhizophagus</taxon>
    </lineage>
</organism>
<evidence type="ECO:0000313" key="2">
    <source>
        <dbReference type="EMBL" id="ESA13268.1"/>
    </source>
</evidence>
<dbReference type="AlphaFoldDB" id="U9U3U7"/>
<dbReference type="VEuPathDB" id="FungiDB:RhiirFUN_020528"/>
<accession>U9U3U7</accession>
<protein>
    <submittedName>
        <fullName evidence="2">Uncharacterized protein</fullName>
    </submittedName>
</protein>
<keyword evidence="1" id="KW-1133">Transmembrane helix</keyword>